<gene>
    <name evidence="1" type="ORF">EWM64_g8345</name>
</gene>
<dbReference type="Pfam" id="PF18759">
    <property type="entry name" value="Plavaka"/>
    <property type="match status" value="1"/>
</dbReference>
<dbReference type="STRING" id="135208.A0A4Y9ZNP2"/>
<dbReference type="AlphaFoldDB" id="A0A4Y9ZNP2"/>
<keyword evidence="2" id="KW-1185">Reference proteome</keyword>
<evidence type="ECO:0000313" key="1">
    <source>
        <dbReference type="EMBL" id="TFY75667.1"/>
    </source>
</evidence>
<reference evidence="1 2" key="1">
    <citation type="submission" date="2019-02" db="EMBL/GenBank/DDBJ databases">
        <title>Genome sequencing of the rare red list fungi Hericium alpestre (H. flagellum).</title>
        <authorList>
            <person name="Buettner E."/>
            <person name="Kellner H."/>
        </authorList>
    </citation>
    <scope>NUCLEOTIDE SEQUENCE [LARGE SCALE GENOMIC DNA]</scope>
    <source>
        <strain evidence="1 2">DSM 108284</strain>
    </source>
</reference>
<comment type="caution">
    <text evidence="1">The sequence shown here is derived from an EMBL/GenBank/DDBJ whole genome shotgun (WGS) entry which is preliminary data.</text>
</comment>
<dbReference type="Proteomes" id="UP000298061">
    <property type="component" value="Unassembled WGS sequence"/>
</dbReference>
<name>A0A4Y9ZNP2_9AGAM</name>
<organism evidence="1 2">
    <name type="scientific">Hericium alpestre</name>
    <dbReference type="NCBI Taxonomy" id="135208"/>
    <lineage>
        <taxon>Eukaryota</taxon>
        <taxon>Fungi</taxon>
        <taxon>Dikarya</taxon>
        <taxon>Basidiomycota</taxon>
        <taxon>Agaricomycotina</taxon>
        <taxon>Agaricomycetes</taxon>
        <taxon>Russulales</taxon>
        <taxon>Hericiaceae</taxon>
        <taxon>Hericium</taxon>
    </lineage>
</organism>
<dbReference type="EMBL" id="SFCI01001477">
    <property type="protein sequence ID" value="TFY75667.1"/>
    <property type="molecule type" value="Genomic_DNA"/>
</dbReference>
<sequence length="449" mass="50820">MQLMTFNGDQMAYPMYLSIGNMAKHICCKPSLHAQILVGYLPTPKLSDFSEEAACTVCVRLFHAALSIIMQSLKGPEHEGVEMKSADGAVHQCHLVIAVYIMDYPEQSLIACMCQGSQCLKCHAVEIEFEDHNLNWRSRKQDAMLNTLHHGAQQSTAKHKEMVLKGASLTHMEEPFWAGFRYCNIQDTISPDILHQLFQGLFRYMVIWVWSIVGTMELDAQFKCLPCTHGVRSFDNGISCLSKVSTGEHKEICKQLLGCIIGKAPTGVIRAMHVLLDFIHLVQYQSHSDETLKYLQASLDEFHKDKKIFLDLKARTSGHFNLPKLHTMQHYVDSTRECGTTDNYNTEATEHLHIDYAKDAYCTTNKKDYLQQMEPIAIPFNNVQVWDPVKFQLKHLQLDDGPAIMDTAVEMPSQGTKSTQFDTILVAVDDDAEDTGVQGRILFIVLIFE</sequence>
<evidence type="ECO:0008006" key="3">
    <source>
        <dbReference type="Google" id="ProtNLM"/>
    </source>
</evidence>
<dbReference type="OrthoDB" id="2576233at2759"/>
<evidence type="ECO:0000313" key="2">
    <source>
        <dbReference type="Proteomes" id="UP000298061"/>
    </source>
</evidence>
<protein>
    <recommendedName>
        <fullName evidence="3">CxC2-like cysteine cluster KDZ transposase-associated domain-containing protein</fullName>
    </recommendedName>
</protein>
<dbReference type="InterPro" id="IPR041078">
    <property type="entry name" value="Plavaka"/>
</dbReference>
<accession>A0A4Y9ZNP2</accession>
<proteinExistence type="predicted"/>